<organism evidence="3 4">
    <name type="scientific">Sander lucioperca</name>
    <name type="common">Pike-perch</name>
    <name type="synonym">Perca lucioperca</name>
    <dbReference type="NCBI Taxonomy" id="283035"/>
    <lineage>
        <taxon>Eukaryota</taxon>
        <taxon>Metazoa</taxon>
        <taxon>Chordata</taxon>
        <taxon>Craniata</taxon>
        <taxon>Vertebrata</taxon>
        <taxon>Euteleostomi</taxon>
        <taxon>Actinopterygii</taxon>
        <taxon>Neopterygii</taxon>
        <taxon>Teleostei</taxon>
        <taxon>Neoteleostei</taxon>
        <taxon>Acanthomorphata</taxon>
        <taxon>Eupercaria</taxon>
        <taxon>Perciformes</taxon>
        <taxon>Percoidei</taxon>
        <taxon>Percidae</taxon>
        <taxon>Luciopercinae</taxon>
        <taxon>Sander</taxon>
    </lineage>
</organism>
<accession>A0A8C9YN63</accession>
<dbReference type="Ensembl" id="ENSSLUT00000025836.1">
    <property type="protein sequence ID" value="ENSSLUP00000025030.1"/>
    <property type="gene ID" value="ENSSLUG00000011401.1"/>
</dbReference>
<dbReference type="AlphaFoldDB" id="A0A8C9YN63"/>
<reference evidence="3" key="1">
    <citation type="submission" date="2025-08" db="UniProtKB">
        <authorList>
            <consortium name="Ensembl"/>
        </authorList>
    </citation>
    <scope>IDENTIFICATION</scope>
</reference>
<protein>
    <submittedName>
        <fullName evidence="3">Uncharacterized protein</fullName>
    </submittedName>
</protein>
<dbReference type="GeneTree" id="ENSGT01060000249981"/>
<feature type="transmembrane region" description="Helical" evidence="2">
    <location>
        <begin position="32"/>
        <end position="56"/>
    </location>
</feature>
<evidence type="ECO:0000256" key="2">
    <source>
        <dbReference type="SAM" id="Phobius"/>
    </source>
</evidence>
<keyword evidence="2" id="KW-0472">Membrane</keyword>
<evidence type="ECO:0000313" key="3">
    <source>
        <dbReference type="Ensembl" id="ENSSLUP00000025030.1"/>
    </source>
</evidence>
<dbReference type="Proteomes" id="UP000694568">
    <property type="component" value="Unplaced"/>
</dbReference>
<reference evidence="3" key="2">
    <citation type="submission" date="2025-09" db="UniProtKB">
        <authorList>
            <consortium name="Ensembl"/>
        </authorList>
    </citation>
    <scope>IDENTIFICATION</scope>
</reference>
<name>A0A8C9YN63_SANLU</name>
<sequence length="96" mass="10463">MADPGFRLLRLACVTLALTANCTERAPYSSRVVAVLAPCLVGLAIVVMLGLALAVAKLRERRQTEGGFSPPSRQEKEGSRVEMWSITQPPPMERLI</sequence>
<keyword evidence="4" id="KW-1185">Reference proteome</keyword>
<keyword evidence="2" id="KW-0812">Transmembrane</keyword>
<evidence type="ECO:0000256" key="1">
    <source>
        <dbReference type="SAM" id="MobiDB-lite"/>
    </source>
</evidence>
<feature type="region of interest" description="Disordered" evidence="1">
    <location>
        <begin position="61"/>
        <end position="96"/>
    </location>
</feature>
<proteinExistence type="predicted"/>
<keyword evidence="2" id="KW-1133">Transmembrane helix</keyword>
<evidence type="ECO:0000313" key="4">
    <source>
        <dbReference type="Proteomes" id="UP000694568"/>
    </source>
</evidence>